<dbReference type="EMBL" id="NMUH01003664">
    <property type="protein sequence ID" value="MQM06582.1"/>
    <property type="molecule type" value="Genomic_DNA"/>
</dbReference>
<evidence type="ECO:0000256" key="1">
    <source>
        <dbReference type="SAM" id="MobiDB-lite"/>
    </source>
</evidence>
<proteinExistence type="predicted"/>
<evidence type="ECO:0000313" key="3">
    <source>
        <dbReference type="Proteomes" id="UP000652761"/>
    </source>
</evidence>
<gene>
    <name evidence="2" type="ORF">Taro_039409</name>
</gene>
<reference evidence="2" key="1">
    <citation type="submission" date="2017-07" db="EMBL/GenBank/DDBJ databases">
        <title>Taro Niue Genome Assembly and Annotation.</title>
        <authorList>
            <person name="Atibalentja N."/>
            <person name="Keating K."/>
            <person name="Fields C.J."/>
        </authorList>
    </citation>
    <scope>NUCLEOTIDE SEQUENCE</scope>
    <source>
        <strain evidence="2">Niue_2</strain>
        <tissue evidence="2">Leaf</tissue>
    </source>
</reference>
<accession>A0A843W995</accession>
<protein>
    <submittedName>
        <fullName evidence="2">Uncharacterized protein</fullName>
    </submittedName>
</protein>
<comment type="caution">
    <text evidence="2">The sequence shown here is derived from an EMBL/GenBank/DDBJ whole genome shotgun (WGS) entry which is preliminary data.</text>
</comment>
<evidence type="ECO:0000313" key="2">
    <source>
        <dbReference type="EMBL" id="MQM06582.1"/>
    </source>
</evidence>
<organism evidence="2 3">
    <name type="scientific">Colocasia esculenta</name>
    <name type="common">Wild taro</name>
    <name type="synonym">Arum esculentum</name>
    <dbReference type="NCBI Taxonomy" id="4460"/>
    <lineage>
        <taxon>Eukaryota</taxon>
        <taxon>Viridiplantae</taxon>
        <taxon>Streptophyta</taxon>
        <taxon>Embryophyta</taxon>
        <taxon>Tracheophyta</taxon>
        <taxon>Spermatophyta</taxon>
        <taxon>Magnoliopsida</taxon>
        <taxon>Liliopsida</taxon>
        <taxon>Araceae</taxon>
        <taxon>Aroideae</taxon>
        <taxon>Colocasieae</taxon>
        <taxon>Colocasia</taxon>
    </lineage>
</organism>
<name>A0A843W995_COLES</name>
<feature type="region of interest" description="Disordered" evidence="1">
    <location>
        <begin position="131"/>
        <end position="164"/>
    </location>
</feature>
<dbReference type="AlphaFoldDB" id="A0A843W995"/>
<feature type="compositionally biased region" description="Basic and acidic residues" evidence="1">
    <location>
        <begin position="82"/>
        <end position="104"/>
    </location>
</feature>
<dbReference type="Proteomes" id="UP000652761">
    <property type="component" value="Unassembled WGS sequence"/>
</dbReference>
<keyword evidence="3" id="KW-1185">Reference proteome</keyword>
<feature type="non-terminal residue" evidence="2">
    <location>
        <position position="1"/>
    </location>
</feature>
<sequence>RGRGSGVHIGIWTGRLHTNLSKLLLSSLDPIQRTEHLSATSTSKFLHVDCVPHAVVHHEVVHLDPRELARGPGSIGDPVPGRSREARHQRERRQGDSQEGRDTGPARPVGVPARRRQPIVLAPQGALVEDAGTLPAPVEPPLQSTILKGNAPLRERRKAPDFGVRNVCPQQANKVYEKLWYSGRLED</sequence>
<feature type="region of interest" description="Disordered" evidence="1">
    <location>
        <begin position="67"/>
        <end position="116"/>
    </location>
</feature>